<evidence type="ECO:0000256" key="1">
    <source>
        <dbReference type="SAM" id="SignalP"/>
    </source>
</evidence>
<dbReference type="VEuPathDB" id="FungiDB:SPBR_01021"/>
<dbReference type="EMBL" id="AWTV01000008">
    <property type="protein sequence ID" value="KIH90950.1"/>
    <property type="molecule type" value="Genomic_DNA"/>
</dbReference>
<feature type="chain" id="PRO_5002150795" evidence="1">
    <location>
        <begin position="21"/>
        <end position="181"/>
    </location>
</feature>
<evidence type="ECO:0000313" key="3">
    <source>
        <dbReference type="Proteomes" id="UP000031575"/>
    </source>
</evidence>
<reference evidence="2 3" key="1">
    <citation type="journal article" date="2014" name="BMC Genomics">
        <title>Comparative genomics of the major fungal agents of human and animal Sporotrichosis: Sporothrix schenckii and Sporothrix brasiliensis.</title>
        <authorList>
            <person name="Teixeira M.M."/>
            <person name="de Almeida L.G."/>
            <person name="Kubitschek-Barreira P."/>
            <person name="Alves F.L."/>
            <person name="Kioshima E.S."/>
            <person name="Abadio A.K."/>
            <person name="Fernandes L."/>
            <person name="Derengowski L.S."/>
            <person name="Ferreira K.S."/>
            <person name="Souza R.C."/>
            <person name="Ruiz J.C."/>
            <person name="de Andrade N.C."/>
            <person name="Paes H.C."/>
            <person name="Nicola A.M."/>
            <person name="Albuquerque P."/>
            <person name="Gerber A.L."/>
            <person name="Martins V.P."/>
            <person name="Peconick L.D."/>
            <person name="Neto A.V."/>
            <person name="Chaucanez C.B."/>
            <person name="Silva P.A."/>
            <person name="Cunha O.L."/>
            <person name="de Oliveira F.F."/>
            <person name="dos Santos T.C."/>
            <person name="Barros A.L."/>
            <person name="Soares M.A."/>
            <person name="de Oliveira L.M."/>
            <person name="Marini M.M."/>
            <person name="Villalobos-Duno H."/>
            <person name="Cunha M.M."/>
            <person name="de Hoog S."/>
            <person name="da Silveira J.F."/>
            <person name="Henrissat B."/>
            <person name="Nino-Vega G.A."/>
            <person name="Cisalpino P.S."/>
            <person name="Mora-Montes H.M."/>
            <person name="Almeida S.R."/>
            <person name="Stajich J.E."/>
            <person name="Lopes-Bezerra L.M."/>
            <person name="Vasconcelos A.T."/>
            <person name="Felipe M.S."/>
        </authorList>
    </citation>
    <scope>NUCLEOTIDE SEQUENCE [LARGE SCALE GENOMIC DNA]</scope>
    <source>
        <strain evidence="2 3">5110</strain>
    </source>
</reference>
<dbReference type="OrthoDB" id="10412197at2759"/>
<sequence length="181" mass="18906">MAFLPLALIYLASGFALVHASTRPPYEPVPACPPCFTSTVWTQGVCGKPRCTTPATKPTPTPTPIPAPALSGDCTVTVTEAEPPTTTIVANTNVCSVFPTITRSIPCPPAPACNDDSQRCKTVWIPATNTGPDSTTYISNCVATITPWIQPLPPGYTPTPPLPPSYPWPSSVTSGPSVAVM</sequence>
<comment type="caution">
    <text evidence="2">The sequence shown here is derived from an EMBL/GenBank/DDBJ whole genome shotgun (WGS) entry which is preliminary data.</text>
</comment>
<dbReference type="PRINTS" id="PR01217">
    <property type="entry name" value="PRICHEXTENSN"/>
</dbReference>
<dbReference type="HOGENOM" id="CLU_1489920_0_0_1"/>
<name>A0A0C2IVX9_9PEZI</name>
<proteinExistence type="predicted"/>
<keyword evidence="1" id="KW-0732">Signal</keyword>
<dbReference type="Proteomes" id="UP000031575">
    <property type="component" value="Unassembled WGS sequence"/>
</dbReference>
<keyword evidence="3" id="KW-1185">Reference proteome</keyword>
<gene>
    <name evidence="2" type="ORF">SPBR_01021</name>
</gene>
<dbReference type="AlphaFoldDB" id="A0A0C2IVX9"/>
<protein>
    <submittedName>
        <fullName evidence="2">Uncharacterized protein</fullName>
    </submittedName>
</protein>
<dbReference type="GeneID" id="63674261"/>
<dbReference type="RefSeq" id="XP_040618960.1">
    <property type="nucleotide sequence ID" value="XM_040759340.1"/>
</dbReference>
<accession>A0A0C2IVX9</accession>
<evidence type="ECO:0000313" key="2">
    <source>
        <dbReference type="EMBL" id="KIH90950.1"/>
    </source>
</evidence>
<feature type="signal peptide" evidence="1">
    <location>
        <begin position="1"/>
        <end position="20"/>
    </location>
</feature>
<organism evidence="2 3">
    <name type="scientific">Sporothrix brasiliensis 5110</name>
    <dbReference type="NCBI Taxonomy" id="1398154"/>
    <lineage>
        <taxon>Eukaryota</taxon>
        <taxon>Fungi</taxon>
        <taxon>Dikarya</taxon>
        <taxon>Ascomycota</taxon>
        <taxon>Pezizomycotina</taxon>
        <taxon>Sordariomycetes</taxon>
        <taxon>Sordariomycetidae</taxon>
        <taxon>Ophiostomatales</taxon>
        <taxon>Ophiostomataceae</taxon>
        <taxon>Sporothrix</taxon>
    </lineage>
</organism>